<keyword evidence="2" id="KW-0812">Transmembrane</keyword>
<keyword evidence="7" id="KW-1185">Reference proteome</keyword>
<reference evidence="7" key="1">
    <citation type="submission" date="2016-10" db="EMBL/GenBank/DDBJ databases">
        <authorList>
            <person name="Varghese N."/>
            <person name="Submissions S."/>
        </authorList>
    </citation>
    <scope>NUCLEOTIDE SEQUENCE [LARGE SCALE GENOMIC DNA]</scope>
    <source>
        <strain evidence="7">CGMCC 1.11014</strain>
    </source>
</reference>
<dbReference type="Proteomes" id="UP000199391">
    <property type="component" value="Unassembled WGS sequence"/>
</dbReference>
<proteinExistence type="predicted"/>
<evidence type="ECO:0000256" key="4">
    <source>
        <dbReference type="ARBA" id="ARBA00022989"/>
    </source>
</evidence>
<keyword evidence="4" id="KW-1133">Transmembrane helix</keyword>
<dbReference type="Pfam" id="PF08660">
    <property type="entry name" value="Alg14"/>
    <property type="match status" value="1"/>
</dbReference>
<dbReference type="SUPFAM" id="SSF53756">
    <property type="entry name" value="UDP-Glycosyltransferase/glycogen phosphorylase"/>
    <property type="match status" value="1"/>
</dbReference>
<accession>A0A1I7I0J1</accession>
<dbReference type="EMBL" id="FPBO01000007">
    <property type="protein sequence ID" value="SFU66463.1"/>
    <property type="molecule type" value="Genomic_DNA"/>
</dbReference>
<name>A0A1I7I0J1_9BURK</name>
<protein>
    <submittedName>
        <fullName evidence="6">Oligosaccharide biosynthesis protein Alg14 like</fullName>
    </submittedName>
</protein>
<dbReference type="OrthoDB" id="555447at2"/>
<sequence>MTKKILAVASGGGHWVQMLRLRPAFEGQRMVYVTVQPSYASQVPGERFYAVTDATRWSRWDLVKMICQVGWIVLKERPDVVVTTGAAPGVVALRVGKLLGAKTVWLDSIANVEHMSMSGQRVRRFADLWLTQWQHLAKEDGPGYKGGVL</sequence>
<comment type="subcellular location">
    <subcellularLocation>
        <location evidence="1">Endoplasmic reticulum membrane</location>
        <topology evidence="1">Single-pass membrane protein</topology>
    </subcellularLocation>
</comment>
<dbReference type="InterPro" id="IPR013969">
    <property type="entry name" value="Oligosacch_biosynth_Alg14"/>
</dbReference>
<dbReference type="PANTHER" id="PTHR12154">
    <property type="entry name" value="GLYCOSYL TRANSFERASE-RELATED"/>
    <property type="match status" value="1"/>
</dbReference>
<evidence type="ECO:0000313" key="7">
    <source>
        <dbReference type="Proteomes" id="UP000199391"/>
    </source>
</evidence>
<evidence type="ECO:0000256" key="3">
    <source>
        <dbReference type="ARBA" id="ARBA00022824"/>
    </source>
</evidence>
<evidence type="ECO:0000256" key="1">
    <source>
        <dbReference type="ARBA" id="ARBA00004389"/>
    </source>
</evidence>
<evidence type="ECO:0000256" key="2">
    <source>
        <dbReference type="ARBA" id="ARBA00022692"/>
    </source>
</evidence>
<gene>
    <name evidence="6" type="ORF">SAMN05216552_10075</name>
</gene>
<dbReference type="GO" id="GO:0006488">
    <property type="term" value="P:dolichol-linked oligosaccharide biosynthetic process"/>
    <property type="evidence" value="ECO:0007669"/>
    <property type="project" value="InterPro"/>
</dbReference>
<dbReference type="AlphaFoldDB" id="A0A1I7I0J1"/>
<dbReference type="PANTHER" id="PTHR12154:SF4">
    <property type="entry name" value="UDP-N-ACETYLGLUCOSAMINE TRANSFERASE SUBUNIT ALG14 HOMOLOG"/>
    <property type="match status" value="1"/>
</dbReference>
<dbReference type="Gene3D" id="3.40.50.2000">
    <property type="entry name" value="Glycogen Phosphorylase B"/>
    <property type="match status" value="1"/>
</dbReference>
<keyword evidence="3" id="KW-0256">Endoplasmic reticulum</keyword>
<dbReference type="RefSeq" id="WP_093555253.1">
    <property type="nucleotide sequence ID" value="NZ_FPBO01000007.1"/>
</dbReference>
<dbReference type="STRING" id="1035707.SAMN05216552_10075"/>
<evidence type="ECO:0000256" key="5">
    <source>
        <dbReference type="ARBA" id="ARBA00023136"/>
    </source>
</evidence>
<dbReference type="GO" id="GO:0004577">
    <property type="term" value="F:N-acetylglucosaminyldiphosphodolichol N-acetylglucosaminyltransferase activity"/>
    <property type="evidence" value="ECO:0007669"/>
    <property type="project" value="TreeGrafter"/>
</dbReference>
<keyword evidence="5" id="KW-0472">Membrane</keyword>
<evidence type="ECO:0000313" key="6">
    <source>
        <dbReference type="EMBL" id="SFU66463.1"/>
    </source>
</evidence>
<organism evidence="6 7">
    <name type="scientific">Pseudoduganella namucuonensis</name>
    <dbReference type="NCBI Taxonomy" id="1035707"/>
    <lineage>
        <taxon>Bacteria</taxon>
        <taxon>Pseudomonadati</taxon>
        <taxon>Pseudomonadota</taxon>
        <taxon>Betaproteobacteria</taxon>
        <taxon>Burkholderiales</taxon>
        <taxon>Oxalobacteraceae</taxon>
        <taxon>Telluria group</taxon>
        <taxon>Pseudoduganella</taxon>
    </lineage>
</organism>